<dbReference type="OrthoDB" id="639821at2"/>
<accession>A0A1I7FQL0</accession>
<gene>
    <name evidence="1" type="ORF">SAMN05216480_102125</name>
</gene>
<name>A0A1I7FQL0_9FLAO</name>
<protein>
    <submittedName>
        <fullName evidence="1">Uncharacterized protein</fullName>
    </submittedName>
</protein>
<organism evidence="1 2">
    <name type="scientific">Pustulibacterium marinum</name>
    <dbReference type="NCBI Taxonomy" id="1224947"/>
    <lineage>
        <taxon>Bacteria</taxon>
        <taxon>Pseudomonadati</taxon>
        <taxon>Bacteroidota</taxon>
        <taxon>Flavobacteriia</taxon>
        <taxon>Flavobacteriales</taxon>
        <taxon>Flavobacteriaceae</taxon>
        <taxon>Pustulibacterium</taxon>
    </lineage>
</organism>
<dbReference type="Proteomes" id="UP000199138">
    <property type="component" value="Unassembled WGS sequence"/>
</dbReference>
<evidence type="ECO:0000313" key="1">
    <source>
        <dbReference type="EMBL" id="SFU38441.1"/>
    </source>
</evidence>
<keyword evidence="2" id="KW-1185">Reference proteome</keyword>
<dbReference type="AlphaFoldDB" id="A0A1I7FQL0"/>
<proteinExistence type="predicted"/>
<reference evidence="2" key="1">
    <citation type="submission" date="2016-10" db="EMBL/GenBank/DDBJ databases">
        <authorList>
            <person name="Varghese N."/>
            <person name="Submissions S."/>
        </authorList>
    </citation>
    <scope>NUCLEOTIDE SEQUENCE [LARGE SCALE GENOMIC DNA]</scope>
    <source>
        <strain evidence="2">CGMCC 1.12333</strain>
    </source>
</reference>
<dbReference type="EMBL" id="FPBK01000002">
    <property type="protein sequence ID" value="SFU38441.1"/>
    <property type="molecule type" value="Genomic_DNA"/>
</dbReference>
<dbReference type="RefSeq" id="WP_093023711.1">
    <property type="nucleotide sequence ID" value="NZ_FPBK01000002.1"/>
</dbReference>
<sequence length="289" mass="33523">MKYYFSIFLFFILFKGFSQDNQDYYGVIKLNDTSMISYRIYLEENEGLISGYSVTDLGGEHETKNIIEGNYETKSNTLNFKETDIVYTKSPVNQFDFCYVHFNGNLRKINKRVKLKGNFLGLFEDGTECISGEIELMSFEKIENKAEKLDKVIQKTKKISEEQKEKISITKTMDTLRMNILRKGQNLSMFTKTPFIELNIYDSGKIDGDMVSIYRNGNIYKENITVTKEKLKVKIPLKNDETKITIKAVNEGEFAPNTAQIDFNDYTHYIETKTSLSKSDTTTITVYRK</sequence>
<dbReference type="STRING" id="1224947.SAMN05216480_102125"/>
<evidence type="ECO:0000313" key="2">
    <source>
        <dbReference type="Proteomes" id="UP000199138"/>
    </source>
</evidence>